<evidence type="ECO:0000259" key="6">
    <source>
        <dbReference type="Pfam" id="PF25023"/>
    </source>
</evidence>
<dbReference type="InterPro" id="IPR031325">
    <property type="entry name" value="RHS_repeat"/>
</dbReference>
<dbReference type="PANTHER" id="PTHR32305">
    <property type="match status" value="1"/>
</dbReference>
<feature type="region of interest" description="Disordered" evidence="2">
    <location>
        <begin position="1411"/>
        <end position="1494"/>
    </location>
</feature>
<sequence length="1494" mass="164304">MGFGLFFGRVSAGFSWNGINGGEVRTRSHSFRKILYLLIVINLLYIGQAEAATPAVCTKAQIQDYQVQCDQKGAYFKALETNCVASSGSHWRCGFYPIPSEVRPTPNGYGCFVTWIESPSHGEGTPYDTWTKEELTPLTCTVDPNTPSLVKNNGQSCTDTKHPINIAMGNKHLHEVDFVGRGVYSLNIERTYNSDSSRSHAFGAGWNGLWGRSVSVSTNGGTGSGLISVAVLTREDGKQFQFTQTGVNTNWIHDGDVNGSLTQVLTAAGVANGWIYVNDQDQTENYDFEGKLITLVNRAGYTQSMAYSNSSTPASIASVPRLLIKVSDTFGRTLNFTYDIFNRISTVTNIAGDLYQYAYDANNNLKSVAYPDGKIKTYAYGETAYVSAAPNAGVKYINSLTGIIDENNSRFATYRYDAAGHAYDEQLAPNLNLNIEHNNLSYNLDANGNPISTVLTDALGTVRQYNFTTILGVVKRTGSDQPAGSGCAASASHLGYDANGNIASRTDFNGNLGCYAYDLSRNLETVRVEGLAAGSTCPADLAAYTPTGSQRKITTQWHASYRLPTQIDQANQRSTFGYDANGNLLSKTVTDTVAQQSRTWTYTYNALGQILTADGPRTDVNDVTTYTYYADTTANHHPGDLHTVSNALGHVTTFTDYDANGRLLRLVDPNSLVVSFAYDPRGRLTRKTVDGHATLYDYDNVGNLIQVTRPTGVFYNFAYDAAHRLTDITDALNGKIHYTLDNMGNRIQEDIKDANGNVLKTHSRVYDALNRLAQDIGAYNQTTQYQYDPNGNLTQITDAAGHSTQQQYDSLDRLIRSTDALAGQTDYDYDALDRLVQVTDANNHSTVYSYNGLGDLLQLDSPNTGISQYGYDSAGNLAQKTDPGGITASYQYDALNRLLSIDYPYTSADVVNSYDGAAQGLTGQIGRLTNTRRGDMETRQQFDLRGNLTTHTVYDSYSESTISAEQYAYNGDGQITDTQVFGVMQFADRNIQTLYDAAGQTRQVQAVENGVVSVLADNIVHLPFGPVQSLNYGNGLSMDRNYDADYRLNHEVAGSVFMQDYQYDLAGNLSVLSDDTGTTKQEAYTYDALDRLTGTQGSNLAYQSQSYSYDAVGNRTELDVDSAHTGYQYDLASQKLISIDLNGSMTWYTTDQQGNIIEGQGRRVSYSPDQRVDGLTLYSLAFYDYDTLGRRIRKLAPGEYSLHSYDSEHRLLSETGYLKALNNLGRHHYVYLDGQPLARIDDSQGSRAIRYYHDNHLGAPLKMTDQQGQMIWAADYDPFGKATVTYAGTVQNLRLPGQYYDWESGWHYNMQRYYDPGIGRYLQSDPIGLSGGINTYIYVRNNPLKYTDPSGLAPGDAEKACAKECADRGETVKGCFGVKIPFTQKAISFCNCTKTVGRWMSPDELEKMKDTGRVQEGGGGQTRVADPSNPDAYKAAPKGDKYVEFDVPSNRVIPHSEGTGRIPGPNSPDARAAARAGRDTSGFEMPEATNIREY</sequence>
<dbReference type="PANTHER" id="PTHR32305:SF15">
    <property type="entry name" value="PROTEIN RHSA-RELATED"/>
    <property type="match status" value="1"/>
</dbReference>
<feature type="domain" description="Teneurin-like YD-shell" evidence="6">
    <location>
        <begin position="736"/>
        <end position="899"/>
    </location>
</feature>
<dbReference type="InterPro" id="IPR001826">
    <property type="entry name" value="RHS"/>
</dbReference>
<dbReference type="NCBIfam" id="TIGR01643">
    <property type="entry name" value="YD_repeat_2x"/>
    <property type="match status" value="8"/>
</dbReference>
<reference evidence="8" key="3">
    <citation type="submission" date="2011-05" db="EMBL/GenBank/DDBJ databases">
        <title>Complete sequence of Methylomonas methanica MC09.</title>
        <authorList>
            <consortium name="US DOE Joint Genome Institute"/>
            <person name="Lucas S."/>
            <person name="Han J."/>
            <person name="Lapidus A."/>
            <person name="Cheng J.-F."/>
            <person name="Goodwin L."/>
            <person name="Pitluck S."/>
            <person name="Peters L."/>
            <person name="Mikhailova N."/>
            <person name="Teshima H."/>
            <person name="Han C."/>
            <person name="Tapia R."/>
            <person name="Land M."/>
            <person name="Hauser L."/>
            <person name="Kyrpides N."/>
            <person name="Ivanova N."/>
            <person name="Pagani I."/>
            <person name="Stein L."/>
            <person name="Woyke T."/>
        </authorList>
    </citation>
    <scope>NUCLEOTIDE SEQUENCE [LARGE SCALE GENOMIC DNA]</scope>
    <source>
        <strain evidence="8">MC09</strain>
    </source>
</reference>
<dbReference type="InterPro" id="IPR022385">
    <property type="entry name" value="Rhs_assc_core"/>
</dbReference>
<dbReference type="HOGENOM" id="CLU_003684_1_0_6"/>
<dbReference type="KEGG" id="mmt:Metme_3433"/>
<evidence type="ECO:0000259" key="3">
    <source>
        <dbReference type="Pfam" id="PF03527"/>
    </source>
</evidence>
<reference key="2">
    <citation type="submission" date="2011-05" db="EMBL/GenBank/DDBJ databases">
        <title>Complete genome sequence of the aerobic marine methanotroph Methylomonas methanica MC09.</title>
        <authorList>
            <person name="Boden R."/>
            <person name="Cunliffe M."/>
            <person name="Scanlan J."/>
            <person name="Moussard H."/>
            <person name="Kits K.D."/>
            <person name="Klotz M."/>
            <person name="Jetten M."/>
            <person name="Vuilleumier S."/>
            <person name="Han J."/>
            <person name="Peters L."/>
            <person name="Mikhailova N."/>
            <person name="Teshima H."/>
            <person name="Tapia R."/>
            <person name="Kyrpides N."/>
            <person name="Ivanova N."/>
            <person name="Pagani I."/>
            <person name="Cheng J.-F."/>
            <person name="Goodwin L."/>
            <person name="Han C."/>
            <person name="Hauser L."/>
            <person name="Land M."/>
            <person name="Lapidus A."/>
            <person name="Lucas S."/>
            <person name="Pitluck S."/>
            <person name="Woyke T."/>
            <person name="Stein L.Y."/>
            <person name="Murrell C."/>
        </authorList>
    </citation>
    <scope>NUCLEOTIDE SEQUENCE</scope>
    <source>
        <strain>MC09</strain>
    </source>
</reference>
<evidence type="ECO:0000313" key="8">
    <source>
        <dbReference type="Proteomes" id="UP000008888"/>
    </source>
</evidence>
<reference evidence="7 8" key="1">
    <citation type="journal article" date="2011" name="J. Bacteriol.">
        <title>Complete Genome Sequence of the Aerobic Marine Methanotroph Methylomonas methanica MC09.</title>
        <authorList>
            <person name="Boden R."/>
            <person name="Cunliffe M."/>
            <person name="Scanlan J."/>
            <person name="Moussard H."/>
            <person name="Kits K.D."/>
            <person name="Klotz M.G."/>
            <person name="Jetten M.S."/>
            <person name="Vuilleumier S."/>
            <person name="Han J."/>
            <person name="Peters L."/>
            <person name="Mikhailova N."/>
            <person name="Teshima H."/>
            <person name="Tapia R."/>
            <person name="Kyrpides N."/>
            <person name="Ivanova N."/>
            <person name="Pagani I."/>
            <person name="Cheng J.F."/>
            <person name="Goodwin L."/>
            <person name="Han C."/>
            <person name="Hauser L."/>
            <person name="Land M.L."/>
            <person name="Lapidus A."/>
            <person name="Lucas S."/>
            <person name="Pitluck S."/>
            <person name="Woyke T."/>
            <person name="Stein L."/>
            <person name="Murrell J.C."/>
        </authorList>
    </citation>
    <scope>NUCLEOTIDE SEQUENCE [LARGE SCALE GENOMIC DNA]</scope>
    <source>
        <strain evidence="7 8">MC09</strain>
    </source>
</reference>
<keyword evidence="8" id="KW-1185">Reference proteome</keyword>
<dbReference type="InterPro" id="IPR045351">
    <property type="entry name" value="DUF6531"/>
</dbReference>
<dbReference type="NCBIfam" id="TIGR03696">
    <property type="entry name" value="Rhs_assc_core"/>
    <property type="match status" value="1"/>
</dbReference>
<feature type="domain" description="TreTu toxin C-terminal" evidence="5">
    <location>
        <begin position="1394"/>
        <end position="1492"/>
    </location>
</feature>
<dbReference type="STRING" id="857087.Metme_3433"/>
<dbReference type="Pfam" id="PF20148">
    <property type="entry name" value="DUF6531"/>
    <property type="match status" value="1"/>
</dbReference>
<dbReference type="InterPro" id="IPR056823">
    <property type="entry name" value="TEN-like_YD-shell"/>
</dbReference>
<evidence type="ECO:0000256" key="2">
    <source>
        <dbReference type="SAM" id="MobiDB-lite"/>
    </source>
</evidence>
<keyword evidence="1" id="KW-0677">Repeat</keyword>
<dbReference type="eggNOG" id="COG3209">
    <property type="taxonomic scope" value="Bacteria"/>
</dbReference>
<organism evidence="7 8">
    <name type="scientific">Methylomonas methanica (strain DSM 25384 / MC09)</name>
    <dbReference type="NCBI Taxonomy" id="857087"/>
    <lineage>
        <taxon>Bacteria</taxon>
        <taxon>Pseudomonadati</taxon>
        <taxon>Pseudomonadota</taxon>
        <taxon>Gammaproteobacteria</taxon>
        <taxon>Methylococcales</taxon>
        <taxon>Methylococcaceae</taxon>
        <taxon>Methylomonas</taxon>
    </lineage>
</organism>
<evidence type="ECO:0000313" key="7">
    <source>
        <dbReference type="EMBL" id="AEG01802.1"/>
    </source>
</evidence>
<dbReference type="InterPro" id="IPR050708">
    <property type="entry name" value="T6SS_VgrG/RHS"/>
</dbReference>
<accession>G0A708</accession>
<dbReference type="InterPro" id="IPR006530">
    <property type="entry name" value="YD"/>
</dbReference>
<evidence type="ECO:0000259" key="5">
    <source>
        <dbReference type="Pfam" id="PF24691"/>
    </source>
</evidence>
<dbReference type="InterPro" id="IPR057938">
    <property type="entry name" value="TreTu_C"/>
</dbReference>
<dbReference type="Proteomes" id="UP000008888">
    <property type="component" value="Chromosome"/>
</dbReference>
<gene>
    <name evidence="7" type="ordered locus">Metme_3433</name>
</gene>
<evidence type="ECO:0000259" key="4">
    <source>
        <dbReference type="Pfam" id="PF20148"/>
    </source>
</evidence>
<feature type="domain" description="RHS protein conserved region" evidence="3">
    <location>
        <begin position="1249"/>
        <end position="1284"/>
    </location>
</feature>
<name>G0A708_METMM</name>
<dbReference type="Pfam" id="PF24691">
    <property type="entry name" value="TreTu_C"/>
    <property type="match status" value="1"/>
</dbReference>
<dbReference type="Gene3D" id="2.180.10.10">
    <property type="entry name" value="RHS repeat-associated core"/>
    <property type="match status" value="3"/>
</dbReference>
<proteinExistence type="predicted"/>
<dbReference type="Pfam" id="PF05593">
    <property type="entry name" value="RHS_repeat"/>
    <property type="match status" value="1"/>
</dbReference>
<dbReference type="EMBL" id="CP002738">
    <property type="protein sequence ID" value="AEG01802.1"/>
    <property type="molecule type" value="Genomic_DNA"/>
</dbReference>
<protein>
    <submittedName>
        <fullName evidence="7">RHS repeat-associated core domain protein</fullName>
    </submittedName>
</protein>
<dbReference type="Pfam" id="PF25023">
    <property type="entry name" value="TEN_YD-shell"/>
    <property type="match status" value="1"/>
</dbReference>
<evidence type="ECO:0000256" key="1">
    <source>
        <dbReference type="ARBA" id="ARBA00022737"/>
    </source>
</evidence>
<feature type="domain" description="DUF6531" evidence="4">
    <location>
        <begin position="162"/>
        <end position="242"/>
    </location>
</feature>
<dbReference type="Pfam" id="PF03527">
    <property type="entry name" value="RHS"/>
    <property type="match status" value="1"/>
</dbReference>